<dbReference type="AlphaFoldDB" id="A0A975CPX7"/>
<name>A0A975CPX7_9FLAO</name>
<evidence type="ECO:0000313" key="2">
    <source>
        <dbReference type="EMBL" id="QTE22550.1"/>
    </source>
</evidence>
<proteinExistence type="predicted"/>
<gene>
    <name evidence="2" type="ORF">J3359_17425</name>
</gene>
<accession>A0A975CPX7</accession>
<evidence type="ECO:0000313" key="3">
    <source>
        <dbReference type="Proteomes" id="UP000663920"/>
    </source>
</evidence>
<organism evidence="2 3">
    <name type="scientific">Polaribacter cellanae</name>
    <dbReference type="NCBI Taxonomy" id="2818493"/>
    <lineage>
        <taxon>Bacteria</taxon>
        <taxon>Pseudomonadati</taxon>
        <taxon>Bacteroidota</taxon>
        <taxon>Flavobacteriia</taxon>
        <taxon>Flavobacteriales</taxon>
        <taxon>Flavobacteriaceae</taxon>
    </lineage>
</organism>
<protein>
    <submittedName>
        <fullName evidence="2">Methylmalonyl-CoA mutase subunit beta</fullName>
    </submittedName>
</protein>
<dbReference type="SUPFAM" id="SSF51703">
    <property type="entry name" value="Cobalamin (vitamin B12)-dependent enzymes"/>
    <property type="match status" value="1"/>
</dbReference>
<dbReference type="KEGG" id="pcea:J3359_17425"/>
<dbReference type="InterPro" id="IPR006099">
    <property type="entry name" value="MeMalonylCoA_mutase_a/b_cat"/>
</dbReference>
<dbReference type="CDD" id="cd03677">
    <property type="entry name" value="MM_CoA_mutase_beta"/>
    <property type="match status" value="1"/>
</dbReference>
<sequence>MNTFLFDDFNGTSPVAWKQKIQVDLKGADYNETLLWKTNDGLTVKPFYTKEDRNNTAINLPKTGFKTCQTIFIEDEKTANTFALDALKRGATALQFVANYKFNFKVLLKDIQLKEIVVYFKFSFLNDFFIKEISEFVNSKTCYFQLDILGHFAESGNWFVNLKEDYKKSKNIITSTENSISVSGDLYQNSGANNIQQLAYTLAHANEYLNHFGASIASKIHFQFSVGGNYFHEIAKLRAFRLLWSALLNEYNVKEKKEIHLFVQPSLRNKTLYDYNVNMLRTTSECMSAILGGANTISNISYDAIYAKKNEFGERIGRNQLLILQEESGFKNAQNFADGAYYIESLTLQMAEKALVIFKQIEKGGGFLKQLKEGNIQKKIKQSALKEETQFAKNELVLLGTNLQANKQDIMKGNIEIDSFVKQRNIKTLIPPLIRKRISENHEKQRLKNEK</sequence>
<dbReference type="GO" id="GO:0016866">
    <property type="term" value="F:intramolecular transferase activity"/>
    <property type="evidence" value="ECO:0007669"/>
    <property type="project" value="InterPro"/>
</dbReference>
<feature type="domain" description="Methylmalonyl-CoA mutase alpha/beta chain catalytic" evidence="1">
    <location>
        <begin position="143"/>
        <end position="443"/>
    </location>
</feature>
<dbReference type="Proteomes" id="UP000663920">
    <property type="component" value="Chromosome"/>
</dbReference>
<dbReference type="PANTHER" id="PTHR48101">
    <property type="entry name" value="METHYLMALONYL-COA MUTASE, MITOCHONDRIAL-RELATED"/>
    <property type="match status" value="1"/>
</dbReference>
<dbReference type="Gene3D" id="3.20.20.240">
    <property type="entry name" value="Methylmalonyl-CoA mutase"/>
    <property type="match status" value="1"/>
</dbReference>
<dbReference type="GO" id="GO:0031419">
    <property type="term" value="F:cobalamin binding"/>
    <property type="evidence" value="ECO:0007669"/>
    <property type="project" value="InterPro"/>
</dbReference>
<dbReference type="InterPro" id="IPR016176">
    <property type="entry name" value="Cbl-dep_enz_cat"/>
</dbReference>
<keyword evidence="3" id="KW-1185">Reference proteome</keyword>
<dbReference type="EMBL" id="CP071869">
    <property type="protein sequence ID" value="QTE22550.1"/>
    <property type="molecule type" value="Genomic_DNA"/>
</dbReference>
<dbReference type="PANTHER" id="PTHR48101:SF1">
    <property type="entry name" value="METHYLMALONYL-COA MUTASE, LARGE SUBUNIT"/>
    <property type="match status" value="1"/>
</dbReference>
<evidence type="ECO:0000259" key="1">
    <source>
        <dbReference type="Pfam" id="PF01642"/>
    </source>
</evidence>
<reference evidence="2 3" key="1">
    <citation type="submission" date="2021-03" db="EMBL/GenBank/DDBJ databases">
        <title>Complete genome of Polaribacter_sp.SM13.</title>
        <authorList>
            <person name="Jeong S.W."/>
            <person name="Bae J.W."/>
        </authorList>
    </citation>
    <scope>NUCLEOTIDE SEQUENCE [LARGE SCALE GENOMIC DNA]</scope>
    <source>
        <strain evidence="2 3">SM13</strain>
    </source>
</reference>
<dbReference type="Pfam" id="PF01642">
    <property type="entry name" value="MM_CoA_mutase"/>
    <property type="match status" value="1"/>
</dbReference>
<dbReference type="RefSeq" id="WP_208078403.1">
    <property type="nucleotide sequence ID" value="NZ_CP071869.1"/>
</dbReference>